<dbReference type="Proteomes" id="UP000509742">
    <property type="component" value="Chromosome"/>
</dbReference>
<keyword evidence="6" id="KW-0547">Nucleotide-binding</keyword>
<evidence type="ECO:0000313" key="14">
    <source>
        <dbReference type="Proteomes" id="UP000509742"/>
    </source>
</evidence>
<dbReference type="Pfam" id="PF12627">
    <property type="entry name" value="PolyA_pol_RNAbd"/>
    <property type="match status" value="1"/>
</dbReference>
<dbReference type="GeneID" id="56927951"/>
<organism evidence="12 13">
    <name type="scientific">Helicobacter suis</name>
    <dbReference type="NCBI Taxonomy" id="104628"/>
    <lineage>
        <taxon>Bacteria</taxon>
        <taxon>Pseudomonadati</taxon>
        <taxon>Campylobacterota</taxon>
        <taxon>Epsilonproteobacteria</taxon>
        <taxon>Campylobacterales</taxon>
        <taxon>Helicobacteraceae</taxon>
        <taxon>Helicobacter</taxon>
    </lineage>
</organism>
<keyword evidence="8" id="KW-0694">RNA-binding</keyword>
<proteinExistence type="inferred from homology"/>
<reference evidence="12 13" key="1">
    <citation type="submission" date="2019-06" db="EMBL/GenBank/DDBJ databases">
        <title>Complete genome sequence of Helicobacter suis SNTW101c.</title>
        <authorList>
            <person name="Rimbara E."/>
            <person name="Suzuki M."/>
            <person name="Matsui H."/>
            <person name="Nakamura M."/>
            <person name="Mori S."/>
            <person name="Shibayama K."/>
        </authorList>
    </citation>
    <scope>NUCLEOTIDE SEQUENCE [LARGE SCALE GENOMIC DNA]</scope>
    <source>
        <strain evidence="12 13">SNTW101c</strain>
    </source>
</reference>
<accession>A0A6J4CY52</accession>
<dbReference type="GO" id="GO:0000166">
    <property type="term" value="F:nucleotide binding"/>
    <property type="evidence" value="ECO:0007669"/>
    <property type="project" value="UniProtKB-KW"/>
</dbReference>
<dbReference type="Pfam" id="PF01743">
    <property type="entry name" value="PolyA_pol"/>
    <property type="match status" value="1"/>
</dbReference>
<evidence type="ECO:0000256" key="8">
    <source>
        <dbReference type="RuleBase" id="RU003953"/>
    </source>
</evidence>
<dbReference type="RefSeq" id="WP_006564235.1">
    <property type="nucleotide sequence ID" value="NZ_AP019774.1"/>
</dbReference>
<evidence type="ECO:0000259" key="9">
    <source>
        <dbReference type="Pfam" id="PF01743"/>
    </source>
</evidence>
<dbReference type="Gene3D" id="1.10.246.80">
    <property type="match status" value="1"/>
</dbReference>
<sequence length="407" mass="46198">MGWDLTYALTLPHALLELIDLIEQGGFEAVVVGGSVRDLLLNKKPKDYDLATNATPEQLLALLQSKMQTSLVGLKFGTLGVLYKGQFFEITTYRLEFDYTNHRHPKVSFVNSLESDLSRRDLTINALAFHPKKGLLDLHGGLQDLKDRKLAFVGVPSVRLEEDALRILRAMRFASTLGFKLDVKSENALFDQANLLDKISKERIWHECSRLLVGFNASDVCMRYCTLLERIFGSLDSKLLAKLSCTPPNLVARLLLIYQNCDQLSMQTCLKNLKAPKQFILTLNKLHPYTKINPQDSKIWVKQQLQVLSLSQFRAWLGWLQASDVPLSRALRVHFKVIGIQKEVYSLHFLALKGDHVKNLGLRGAEIGACLQACLKEVVQERVKNELGALLEWAQKWIKDLREYALK</sequence>
<evidence type="ECO:0000256" key="6">
    <source>
        <dbReference type="ARBA" id="ARBA00022741"/>
    </source>
</evidence>
<dbReference type="GO" id="GO:0008033">
    <property type="term" value="P:tRNA processing"/>
    <property type="evidence" value="ECO:0007669"/>
    <property type="project" value="UniProtKB-KW"/>
</dbReference>
<comment type="cofactor">
    <cofactor evidence="1">
        <name>Mg(2+)</name>
        <dbReference type="ChEBI" id="CHEBI:18420"/>
    </cofactor>
</comment>
<dbReference type="SUPFAM" id="SSF81891">
    <property type="entry name" value="Poly A polymerase C-terminal region-like"/>
    <property type="match status" value="1"/>
</dbReference>
<dbReference type="InterPro" id="IPR050264">
    <property type="entry name" value="Bact_CCA-adding_enz_type3_sf"/>
</dbReference>
<dbReference type="EMBL" id="AP023036">
    <property type="protein sequence ID" value="BCD45056.1"/>
    <property type="molecule type" value="Genomic_DNA"/>
</dbReference>
<dbReference type="SUPFAM" id="SSF81301">
    <property type="entry name" value="Nucleotidyltransferase"/>
    <property type="match status" value="1"/>
</dbReference>
<dbReference type="CDD" id="cd05398">
    <property type="entry name" value="NT_ClassII-CCAase"/>
    <property type="match status" value="1"/>
</dbReference>
<dbReference type="InterPro" id="IPR002646">
    <property type="entry name" value="PolA_pol_head_dom"/>
</dbReference>
<evidence type="ECO:0000256" key="7">
    <source>
        <dbReference type="ARBA" id="ARBA00022842"/>
    </source>
</evidence>
<evidence type="ECO:0000259" key="10">
    <source>
        <dbReference type="Pfam" id="PF12627"/>
    </source>
</evidence>
<evidence type="ECO:0000313" key="11">
    <source>
        <dbReference type="EMBL" id="BCD45056.1"/>
    </source>
</evidence>
<dbReference type="GO" id="GO:0046872">
    <property type="term" value="F:metal ion binding"/>
    <property type="evidence" value="ECO:0007669"/>
    <property type="project" value="UniProtKB-KW"/>
</dbReference>
<reference evidence="11 14" key="2">
    <citation type="submission" date="2020-04" db="EMBL/GenBank/DDBJ databases">
        <title>Genomic analysis of gastric non-Helicobacter pylori Helicobacters isolated in Japan.</title>
        <authorList>
            <person name="Suzuki M."/>
            <person name="Rimbara E."/>
        </authorList>
    </citation>
    <scope>NUCLEOTIDE SEQUENCE [LARGE SCALE GENOMIC DNA]</scope>
    <source>
        <strain evidence="11 14">NHP19-0020</strain>
    </source>
</reference>
<dbReference type="PANTHER" id="PTHR46173">
    <property type="entry name" value="CCA TRNA NUCLEOTIDYLTRANSFERASE 1, MITOCHONDRIAL"/>
    <property type="match status" value="1"/>
</dbReference>
<dbReference type="OrthoDB" id="9805698at2"/>
<keyword evidence="7" id="KW-0460">Magnesium</keyword>
<feature type="domain" description="tRNA nucleotidyltransferase/poly(A) polymerase RNA and SrmB- binding" evidence="10">
    <location>
        <begin position="178"/>
        <end position="234"/>
    </location>
</feature>
<dbReference type="EMBL" id="AP019774">
    <property type="protein sequence ID" value="BCD69450.1"/>
    <property type="molecule type" value="Genomic_DNA"/>
</dbReference>
<dbReference type="InterPro" id="IPR043519">
    <property type="entry name" value="NT_sf"/>
</dbReference>
<dbReference type="InterPro" id="IPR032828">
    <property type="entry name" value="PolyA_RNA-bd"/>
</dbReference>
<dbReference type="Gene3D" id="3.30.460.10">
    <property type="entry name" value="Beta Polymerase, domain 2"/>
    <property type="match status" value="1"/>
</dbReference>
<keyword evidence="14" id="KW-1185">Reference proteome</keyword>
<keyword evidence="3" id="KW-0819">tRNA processing</keyword>
<dbReference type="AlphaFoldDB" id="A0A6J4CY52"/>
<feature type="domain" description="Poly A polymerase head" evidence="9">
    <location>
        <begin position="30"/>
        <end position="150"/>
    </location>
</feature>
<evidence type="ECO:0000256" key="3">
    <source>
        <dbReference type="ARBA" id="ARBA00022694"/>
    </source>
</evidence>
<evidence type="ECO:0000313" key="12">
    <source>
        <dbReference type="EMBL" id="BCD69450.1"/>
    </source>
</evidence>
<evidence type="ECO:0000256" key="5">
    <source>
        <dbReference type="ARBA" id="ARBA00022723"/>
    </source>
</evidence>
<dbReference type="Gene3D" id="1.10.3090.10">
    <property type="entry name" value="cca-adding enzyme, domain 2"/>
    <property type="match status" value="1"/>
</dbReference>
<dbReference type="Proteomes" id="UP000317935">
    <property type="component" value="Chromosome"/>
</dbReference>
<dbReference type="PANTHER" id="PTHR46173:SF1">
    <property type="entry name" value="CCA TRNA NUCLEOTIDYLTRANSFERASE 1, MITOCHONDRIAL"/>
    <property type="match status" value="1"/>
</dbReference>
<evidence type="ECO:0000256" key="2">
    <source>
        <dbReference type="ARBA" id="ARBA00022679"/>
    </source>
</evidence>
<evidence type="ECO:0000313" key="13">
    <source>
        <dbReference type="Proteomes" id="UP000317935"/>
    </source>
</evidence>
<evidence type="ECO:0000256" key="4">
    <source>
        <dbReference type="ARBA" id="ARBA00022695"/>
    </source>
</evidence>
<keyword evidence="2 8" id="KW-0808">Transferase</keyword>
<dbReference type="GO" id="GO:0016779">
    <property type="term" value="F:nucleotidyltransferase activity"/>
    <property type="evidence" value="ECO:0007669"/>
    <property type="project" value="UniProtKB-KW"/>
</dbReference>
<gene>
    <name evidence="12" type="primary">pcnB</name>
    <name evidence="12" type="synonym">papS</name>
    <name evidence="11" type="synonym">pcnB/papS</name>
    <name evidence="11" type="ORF">NHP190020_00950</name>
    <name evidence="12" type="ORF">SNTW_00950</name>
</gene>
<protein>
    <submittedName>
        <fullName evidence="12">Poly(A) polymerase PcnB</fullName>
    </submittedName>
</protein>
<comment type="similarity">
    <text evidence="8">Belongs to the tRNA nucleotidyltransferase/poly(A) polymerase family.</text>
</comment>
<keyword evidence="5" id="KW-0479">Metal-binding</keyword>
<name>A0A6J4CY52_9HELI</name>
<evidence type="ECO:0000256" key="1">
    <source>
        <dbReference type="ARBA" id="ARBA00001946"/>
    </source>
</evidence>
<dbReference type="GO" id="GO:0000049">
    <property type="term" value="F:tRNA binding"/>
    <property type="evidence" value="ECO:0007669"/>
    <property type="project" value="TreeGrafter"/>
</dbReference>
<keyword evidence="4" id="KW-0548">Nucleotidyltransferase</keyword>